<dbReference type="EMBL" id="JAPUBN010000011">
    <property type="protein sequence ID" value="MCZ2720829.1"/>
    <property type="molecule type" value="Genomic_DNA"/>
</dbReference>
<feature type="transmembrane region" description="Helical" evidence="1">
    <location>
        <begin position="79"/>
        <end position="98"/>
    </location>
</feature>
<reference evidence="2" key="1">
    <citation type="submission" date="2022-12" db="EMBL/GenBank/DDBJ databases">
        <title>Marinomonas 15G1-11 sp. nov, isolated from marine algae.</title>
        <authorList>
            <person name="Butt M."/>
            <person name="Choi D.G."/>
            <person name="Kim J.M."/>
            <person name="Lee J.K."/>
            <person name="Baek J.H."/>
            <person name="Jeon C.O."/>
        </authorList>
    </citation>
    <scope>NUCLEOTIDE SEQUENCE</scope>
    <source>
        <strain evidence="2">15G1-11</strain>
    </source>
</reference>
<proteinExistence type="predicted"/>
<dbReference type="Proteomes" id="UP001149719">
    <property type="component" value="Unassembled WGS sequence"/>
</dbReference>
<evidence type="ECO:0000313" key="2">
    <source>
        <dbReference type="EMBL" id="MCZ2720829.1"/>
    </source>
</evidence>
<keyword evidence="1" id="KW-0472">Membrane</keyword>
<dbReference type="Pfam" id="PF04246">
    <property type="entry name" value="RseC_MucC"/>
    <property type="match status" value="1"/>
</dbReference>
<protein>
    <submittedName>
        <fullName evidence="2">SoxR reducing system RseC family protein</fullName>
    </submittedName>
</protein>
<gene>
    <name evidence="2" type="ORF">O1D97_04020</name>
</gene>
<feature type="transmembrane region" description="Helical" evidence="1">
    <location>
        <begin position="104"/>
        <end position="121"/>
    </location>
</feature>
<comment type="caution">
    <text evidence="2">The sequence shown here is derived from an EMBL/GenBank/DDBJ whole genome shotgun (WGS) entry which is preliminary data.</text>
</comment>
<name>A0ABT4JR68_9GAMM</name>
<evidence type="ECO:0000313" key="3">
    <source>
        <dbReference type="Proteomes" id="UP001149719"/>
    </source>
</evidence>
<dbReference type="PIRSF" id="PIRSF004923">
    <property type="entry name" value="RseC"/>
    <property type="match status" value="1"/>
</dbReference>
<keyword evidence="1" id="KW-0812">Transmembrane</keyword>
<dbReference type="PANTHER" id="PTHR35867">
    <property type="entry name" value="PROTEIN RSEC"/>
    <property type="match status" value="1"/>
</dbReference>
<keyword evidence="3" id="KW-1185">Reference proteome</keyword>
<accession>A0ABT4JR68</accession>
<dbReference type="InterPro" id="IPR026268">
    <property type="entry name" value="RseC"/>
</dbReference>
<evidence type="ECO:0000256" key="1">
    <source>
        <dbReference type="SAM" id="Phobius"/>
    </source>
</evidence>
<sequence>MIEENGRVLAVKNGFAEIETIRTSSCTACRARHGCGHHAVAQMSSSNRMKMNALCDLDVLVGQEVVVGIPEDTLLKASIWMYLIPLIGLIGGATLPSLINNDPILPVMGALLGFSGGFLFARGKAEGVSGNPDFMPKVLRVKTVERSQISIYQHP</sequence>
<dbReference type="PANTHER" id="PTHR35867:SF1">
    <property type="entry name" value="PROTEIN RSEC"/>
    <property type="match status" value="1"/>
</dbReference>
<keyword evidence="1" id="KW-1133">Transmembrane helix</keyword>
<organism evidence="2 3">
    <name type="scientific">Marinomonas phaeophyticola</name>
    <dbReference type="NCBI Taxonomy" id="3004091"/>
    <lineage>
        <taxon>Bacteria</taxon>
        <taxon>Pseudomonadati</taxon>
        <taxon>Pseudomonadota</taxon>
        <taxon>Gammaproteobacteria</taxon>
        <taxon>Oceanospirillales</taxon>
        <taxon>Oceanospirillaceae</taxon>
        <taxon>Marinomonas</taxon>
    </lineage>
</organism>
<dbReference type="InterPro" id="IPR007359">
    <property type="entry name" value="SigmaE_reg_RseC_MucC"/>
</dbReference>
<dbReference type="RefSeq" id="WP_269123025.1">
    <property type="nucleotide sequence ID" value="NZ_JAPUBN010000011.1"/>
</dbReference>